<accession>A0A7T6Z6R7</accession>
<comment type="catalytic activity">
    <reaction evidence="5 6">
        <text>alpha-D-glucose 1-phosphate + UTP + H(+) = UDP-alpha-D-glucose + diphosphate</text>
        <dbReference type="Rhea" id="RHEA:19889"/>
        <dbReference type="ChEBI" id="CHEBI:15378"/>
        <dbReference type="ChEBI" id="CHEBI:33019"/>
        <dbReference type="ChEBI" id="CHEBI:46398"/>
        <dbReference type="ChEBI" id="CHEBI:58601"/>
        <dbReference type="ChEBI" id="CHEBI:58885"/>
        <dbReference type="EC" id="2.7.7.9"/>
    </reaction>
</comment>
<evidence type="ECO:0000313" key="9">
    <source>
        <dbReference type="Proteomes" id="UP000595823"/>
    </source>
</evidence>
<dbReference type="Proteomes" id="UP000595823">
    <property type="component" value="Chromosome"/>
</dbReference>
<evidence type="ECO:0000256" key="4">
    <source>
        <dbReference type="ARBA" id="ARBA00022695"/>
    </source>
</evidence>
<dbReference type="EMBL" id="CP054705">
    <property type="protein sequence ID" value="QQK77919.1"/>
    <property type="molecule type" value="Genomic_DNA"/>
</dbReference>
<evidence type="ECO:0000313" key="8">
    <source>
        <dbReference type="EMBL" id="QQK77919.1"/>
    </source>
</evidence>
<evidence type="ECO:0000256" key="2">
    <source>
        <dbReference type="ARBA" id="ARBA00012415"/>
    </source>
</evidence>
<dbReference type="EC" id="2.7.7.9" evidence="2 6"/>
<name>A0A7T6Z6R7_9BACI</name>
<dbReference type="KEGG" id="scia:HUG15_21610"/>
<organism evidence="8 9">
    <name type="scientific">Salicibibacter cibarius</name>
    <dbReference type="NCBI Taxonomy" id="2743000"/>
    <lineage>
        <taxon>Bacteria</taxon>
        <taxon>Bacillati</taxon>
        <taxon>Bacillota</taxon>
        <taxon>Bacilli</taxon>
        <taxon>Bacillales</taxon>
        <taxon>Bacillaceae</taxon>
        <taxon>Salicibibacter</taxon>
    </lineage>
</organism>
<keyword evidence="3 6" id="KW-0808">Transferase</keyword>
<dbReference type="AlphaFoldDB" id="A0A7T6Z6R7"/>
<dbReference type="InterPro" id="IPR005771">
    <property type="entry name" value="GalU_uridylyltTrfase_bac/arc"/>
</dbReference>
<keyword evidence="9" id="KW-1185">Reference proteome</keyword>
<reference evidence="8 9" key="1">
    <citation type="submission" date="2020-06" db="EMBL/GenBank/DDBJ databases">
        <title>Genomic analysis of Salicibibacter sp. NKC5-3.</title>
        <authorList>
            <person name="Oh Y.J."/>
        </authorList>
    </citation>
    <scope>NUCLEOTIDE SEQUENCE [LARGE SCALE GENOMIC DNA]</scope>
    <source>
        <strain evidence="8 9">NKC5-3</strain>
    </source>
</reference>
<dbReference type="NCBIfam" id="TIGR01099">
    <property type="entry name" value="galU"/>
    <property type="match status" value="1"/>
</dbReference>
<feature type="domain" description="Nucleotidyl transferase" evidence="7">
    <location>
        <begin position="6"/>
        <end position="269"/>
    </location>
</feature>
<evidence type="ECO:0000256" key="6">
    <source>
        <dbReference type="RuleBase" id="RU361259"/>
    </source>
</evidence>
<keyword evidence="4 6" id="KW-0548">Nucleotidyltransferase</keyword>
<proteinExistence type="inferred from homology"/>
<dbReference type="Pfam" id="PF00483">
    <property type="entry name" value="NTP_transferase"/>
    <property type="match status" value="1"/>
</dbReference>
<dbReference type="Gene3D" id="3.90.550.10">
    <property type="entry name" value="Spore Coat Polysaccharide Biosynthesis Protein SpsA, Chain A"/>
    <property type="match status" value="1"/>
</dbReference>
<dbReference type="GO" id="GO:0006011">
    <property type="term" value="P:UDP-alpha-D-glucose metabolic process"/>
    <property type="evidence" value="ECO:0007669"/>
    <property type="project" value="InterPro"/>
</dbReference>
<evidence type="ECO:0000256" key="5">
    <source>
        <dbReference type="ARBA" id="ARBA00048128"/>
    </source>
</evidence>
<dbReference type="InterPro" id="IPR005835">
    <property type="entry name" value="NTP_transferase_dom"/>
</dbReference>
<protein>
    <recommendedName>
        <fullName evidence="2 6">UTP--glucose-1-phosphate uridylyltransferase</fullName>
        <ecNumber evidence="2 6">2.7.7.9</ecNumber>
    </recommendedName>
    <alternativeName>
        <fullName evidence="6">UDP-glucose pyrophosphorylase</fullName>
    </alternativeName>
</protein>
<dbReference type="GO" id="GO:0003983">
    <property type="term" value="F:UTP:glucose-1-phosphate uridylyltransferase activity"/>
    <property type="evidence" value="ECO:0007669"/>
    <property type="project" value="UniProtKB-EC"/>
</dbReference>
<gene>
    <name evidence="8" type="primary">galU</name>
    <name evidence="8" type="ORF">HUG15_21610</name>
</gene>
<evidence type="ECO:0000256" key="1">
    <source>
        <dbReference type="ARBA" id="ARBA00006890"/>
    </source>
</evidence>
<dbReference type="CDD" id="cd02541">
    <property type="entry name" value="UGPase_prokaryotic"/>
    <property type="match status" value="1"/>
</dbReference>
<evidence type="ECO:0000259" key="7">
    <source>
        <dbReference type="Pfam" id="PF00483"/>
    </source>
</evidence>
<sequence length="290" mass="32122">MMKVKKAVIPAAGLGTRFLPASKALPKEMLPIVDTPTIQYIVEEAIESGIEDILIVSGRGKRAIEDHFDKSYELEETLERSEKWERLEEVKKISNMASIHYVRQKEPKGLGHAIACARTFIGNDPFAVMLGDDIVRSEGKPCLQQLMEIYEDSEASVLGVQDVPENKVSSYGIVSAANGTDSSIVNVTDLVEKPKQEEAPSTLAIMGRYVLTPEIMPILEEMPPGAGNEIQLTDAIKKLAGIQEVNAFRFDGDRYDVGDKLGFIQATLDFALHREDLSEDLKAYIRQLDI</sequence>
<comment type="similarity">
    <text evidence="1 6">Belongs to the UDPGP type 2 family.</text>
</comment>
<dbReference type="InterPro" id="IPR029044">
    <property type="entry name" value="Nucleotide-diphossugar_trans"/>
</dbReference>
<dbReference type="SUPFAM" id="SSF53448">
    <property type="entry name" value="Nucleotide-diphospho-sugar transferases"/>
    <property type="match status" value="1"/>
</dbReference>
<dbReference type="PANTHER" id="PTHR43197:SF1">
    <property type="entry name" value="UTP--GLUCOSE-1-PHOSPHATE URIDYLYLTRANSFERASE"/>
    <property type="match status" value="1"/>
</dbReference>
<evidence type="ECO:0000256" key="3">
    <source>
        <dbReference type="ARBA" id="ARBA00022679"/>
    </source>
</evidence>
<dbReference type="PANTHER" id="PTHR43197">
    <property type="entry name" value="UTP--GLUCOSE-1-PHOSPHATE URIDYLYLTRANSFERASE"/>
    <property type="match status" value="1"/>
</dbReference>